<dbReference type="InterPro" id="IPR002192">
    <property type="entry name" value="PPDK_AMP/ATP-bd"/>
</dbReference>
<dbReference type="Gene3D" id="3.30.1490.20">
    <property type="entry name" value="ATP-grasp fold, A domain"/>
    <property type="match status" value="1"/>
</dbReference>
<dbReference type="PANTHER" id="PTHR43615">
    <property type="entry name" value="PHOSPHOENOLPYRUVATE SYNTHASE-RELATED"/>
    <property type="match status" value="1"/>
</dbReference>
<dbReference type="SUPFAM" id="SSF52009">
    <property type="entry name" value="Phosphohistidine domain"/>
    <property type="match status" value="1"/>
</dbReference>
<dbReference type="Pfam" id="PF01326">
    <property type="entry name" value="PPDK_N"/>
    <property type="match status" value="2"/>
</dbReference>
<reference evidence="3 4" key="1">
    <citation type="submission" date="2012-01" db="EMBL/GenBank/DDBJ databases">
        <title>Complete sequence of Desulfotomaculum gibsoniae DSM 7213.</title>
        <authorList>
            <consortium name="US DOE Joint Genome Institute"/>
            <person name="Lucas S."/>
            <person name="Han J."/>
            <person name="Lapidus A."/>
            <person name="Cheng J.-F."/>
            <person name="Goodwin L."/>
            <person name="Pitluck S."/>
            <person name="Peters L."/>
            <person name="Ovchinnikova G."/>
            <person name="Teshima H."/>
            <person name="Detter J.C."/>
            <person name="Han C."/>
            <person name="Tapia R."/>
            <person name="Land M."/>
            <person name="Hauser L."/>
            <person name="Kyrpides N."/>
            <person name="Ivanova N."/>
            <person name="Pagani I."/>
            <person name="Parshina S."/>
            <person name="Plugge C."/>
            <person name="Muyzer G."/>
            <person name="Kuever J."/>
            <person name="Ivanova A."/>
            <person name="Nazina T."/>
            <person name="Klenk H.-P."/>
            <person name="Brambilla E."/>
            <person name="Spring S."/>
            <person name="Stams A.F."/>
            <person name="Woyke T."/>
        </authorList>
    </citation>
    <scope>NUCLEOTIDE SEQUENCE [LARGE SCALE GENOMIC DNA]</scope>
    <source>
        <strain evidence="3 4">DSM 7213</strain>
    </source>
</reference>
<dbReference type="HOGENOM" id="CLU_005950_0_0_9"/>
<evidence type="ECO:0000259" key="2">
    <source>
        <dbReference type="Pfam" id="PF01326"/>
    </source>
</evidence>
<dbReference type="AlphaFoldDB" id="R4KJZ6"/>
<sequence>MVKGDDKRQQETIPYVLPLRAPETALSGRVGTKATNLSRLLAAGFPVPDGIVVTTAAFAAHVAATFNDPGQAADVIVKKPLPAPIEEALHRALAAFGDAPLAVRSSGVAEDLAGASFAGQYETVLNVRGYNATADAVCKCWASAFSGHILTYQTNRELGADRMAVLIQPMIEADAAGVAFTANPVTGDRSETVVSAVRGLGERLVSGQASPDEWVVREGRAVCRSSPENALGEREVLAVAELARQVEKYFGNPQDIEWVLKDGKLYLLQARPITTLSDAGETEPVPVPVEPPSGYWERGDSHYPQPLYPLTRSVLLPAANPGFRKMCTEFGLLTETVEEREIGGWVYLRMVPLGGKDRPPLPDWLTGLLIRLLPSLRARIRDCTEAARADKAGKCIEQWYAEFKPNLIKQLTALRDTKLQTLPADGLDRHAEAVSLLVRESQEMHMMLNQSLNLLLAEFTFTCRDLLGWKEEQAFEMLSGLSETSSAPARALARIAQQVRENPSLSDLFQQTDRPTLERMAAADAGFAKAFASYQREFGCRTIRYEVADPTLAETPELLLALIANQISRNYNPEADAQALAEKRAHLVSQARRMLSGRPAAERDRFERAMTRAERAYPVREEHGFYDTSMPLALLRYISLEMGRRLVEHKQIAKQDDVFFLEFKEARMALGTGENLHELVARRKGERAWVLANPGPASYGTLPPAPPSFAALPAEARWVHEAVMWFYERVFAAAASGSRQADARALKGIAASAGRYTGPVRVILSESEFHRIQPGDVLVCPITSPVWSVLFPSVGALVTDSGGFLSHSAIIAREYHIPAVVATGNATQILRDGQLVTVEGATGTVSVEGLH</sequence>
<dbReference type="Pfam" id="PF00391">
    <property type="entry name" value="PEP-utilizers"/>
    <property type="match status" value="1"/>
</dbReference>
<keyword evidence="3" id="KW-0808">Transferase</keyword>
<dbReference type="GO" id="GO:0005524">
    <property type="term" value="F:ATP binding"/>
    <property type="evidence" value="ECO:0007669"/>
    <property type="project" value="InterPro"/>
</dbReference>
<organism evidence="3 4">
    <name type="scientific">Desulfoscipio gibsoniae DSM 7213</name>
    <dbReference type="NCBI Taxonomy" id="767817"/>
    <lineage>
        <taxon>Bacteria</taxon>
        <taxon>Bacillati</taxon>
        <taxon>Bacillota</taxon>
        <taxon>Clostridia</taxon>
        <taxon>Eubacteriales</taxon>
        <taxon>Desulfallaceae</taxon>
        <taxon>Desulfoscipio</taxon>
    </lineage>
</organism>
<feature type="domain" description="PEP-utilising enzyme mobile" evidence="1">
    <location>
        <begin position="772"/>
        <end position="843"/>
    </location>
</feature>
<feature type="domain" description="Pyruvate phosphate dikinase AMP/ATP-binding" evidence="2">
    <location>
        <begin position="29"/>
        <end position="218"/>
    </location>
</feature>
<evidence type="ECO:0000313" key="3">
    <source>
        <dbReference type="EMBL" id="AGL03498.1"/>
    </source>
</evidence>
<keyword evidence="3" id="KW-0418">Kinase</keyword>
<dbReference type="Gene3D" id="3.50.30.10">
    <property type="entry name" value="Phosphohistidine domain"/>
    <property type="match status" value="1"/>
</dbReference>
<name>R4KJZ6_9FIRM</name>
<dbReference type="STRING" id="767817.Desgi_4251"/>
<proteinExistence type="predicted"/>
<dbReference type="eggNOG" id="COG0587">
    <property type="taxonomic scope" value="Bacteria"/>
</dbReference>
<dbReference type="InterPro" id="IPR036637">
    <property type="entry name" value="Phosphohistidine_dom_sf"/>
</dbReference>
<protein>
    <submittedName>
        <fullName evidence="3">Phosphoenolpyruvate synthase/pyruvate phosphate dikinase</fullName>
    </submittedName>
</protein>
<dbReference type="PANTHER" id="PTHR43615:SF1">
    <property type="entry name" value="PPDK_N DOMAIN-CONTAINING PROTEIN"/>
    <property type="match status" value="1"/>
</dbReference>
<feature type="domain" description="Pyruvate phosphate dikinase AMP/ATP-binding" evidence="2">
    <location>
        <begin position="229"/>
        <end position="281"/>
    </location>
</feature>
<keyword evidence="3" id="KW-0670">Pyruvate</keyword>
<dbReference type="InterPro" id="IPR051549">
    <property type="entry name" value="PEP_Utilizing_Enz"/>
</dbReference>
<dbReference type="eggNOG" id="COG3848">
    <property type="taxonomic scope" value="Bacteria"/>
</dbReference>
<dbReference type="GO" id="GO:0016301">
    <property type="term" value="F:kinase activity"/>
    <property type="evidence" value="ECO:0007669"/>
    <property type="project" value="UniProtKB-KW"/>
</dbReference>
<dbReference type="EMBL" id="CP003273">
    <property type="protein sequence ID" value="AGL03498.1"/>
    <property type="molecule type" value="Genomic_DNA"/>
</dbReference>
<gene>
    <name evidence="3" type="ORF">Desgi_4251</name>
</gene>
<dbReference type="RefSeq" id="WP_006521449.1">
    <property type="nucleotide sequence ID" value="NC_021184.1"/>
</dbReference>
<dbReference type="InterPro" id="IPR008279">
    <property type="entry name" value="PEP-util_enz_mobile_dom"/>
</dbReference>
<dbReference type="Proteomes" id="UP000013520">
    <property type="component" value="Chromosome"/>
</dbReference>
<dbReference type="KEGG" id="dgi:Desgi_4251"/>
<dbReference type="SUPFAM" id="SSF56059">
    <property type="entry name" value="Glutathione synthetase ATP-binding domain-like"/>
    <property type="match status" value="1"/>
</dbReference>
<dbReference type="Gene3D" id="3.30.470.20">
    <property type="entry name" value="ATP-grasp fold, B domain"/>
    <property type="match status" value="2"/>
</dbReference>
<dbReference type="InterPro" id="IPR013815">
    <property type="entry name" value="ATP_grasp_subdomain_1"/>
</dbReference>
<accession>R4KJZ6</accession>
<evidence type="ECO:0000259" key="1">
    <source>
        <dbReference type="Pfam" id="PF00391"/>
    </source>
</evidence>
<keyword evidence="4" id="KW-1185">Reference proteome</keyword>
<evidence type="ECO:0000313" key="4">
    <source>
        <dbReference type="Proteomes" id="UP000013520"/>
    </source>
</evidence>
<dbReference type="OrthoDB" id="9765468at2"/>
<dbReference type="eggNOG" id="COG0574">
    <property type="taxonomic scope" value="Bacteria"/>
</dbReference>